<proteinExistence type="predicted"/>
<evidence type="ECO:0000313" key="3">
    <source>
        <dbReference type="Proteomes" id="UP001465976"/>
    </source>
</evidence>
<dbReference type="EMBL" id="JBAHYK010002402">
    <property type="protein sequence ID" value="KAL0565142.1"/>
    <property type="molecule type" value="Genomic_DNA"/>
</dbReference>
<dbReference type="CDD" id="cd00303">
    <property type="entry name" value="retropepsin_like"/>
    <property type="match status" value="1"/>
</dbReference>
<feature type="region of interest" description="Disordered" evidence="1">
    <location>
        <begin position="1105"/>
        <end position="1125"/>
    </location>
</feature>
<dbReference type="Proteomes" id="UP001465976">
    <property type="component" value="Unassembled WGS sequence"/>
</dbReference>
<feature type="compositionally biased region" description="Low complexity" evidence="1">
    <location>
        <begin position="220"/>
        <end position="233"/>
    </location>
</feature>
<organism evidence="2 3">
    <name type="scientific">Marasmius crinis-equi</name>
    <dbReference type="NCBI Taxonomy" id="585013"/>
    <lineage>
        <taxon>Eukaryota</taxon>
        <taxon>Fungi</taxon>
        <taxon>Dikarya</taxon>
        <taxon>Basidiomycota</taxon>
        <taxon>Agaricomycotina</taxon>
        <taxon>Agaricomycetes</taxon>
        <taxon>Agaricomycetidae</taxon>
        <taxon>Agaricales</taxon>
        <taxon>Marasmiineae</taxon>
        <taxon>Marasmiaceae</taxon>
        <taxon>Marasmius</taxon>
    </lineage>
</organism>
<feature type="compositionally biased region" description="Basic and acidic residues" evidence="1">
    <location>
        <begin position="200"/>
        <end position="216"/>
    </location>
</feature>
<accession>A0ABR3EQN7</accession>
<feature type="region of interest" description="Disordered" evidence="1">
    <location>
        <begin position="711"/>
        <end position="858"/>
    </location>
</feature>
<feature type="compositionally biased region" description="Basic and acidic residues" evidence="1">
    <location>
        <begin position="746"/>
        <end position="785"/>
    </location>
</feature>
<feature type="compositionally biased region" description="Low complexity" evidence="1">
    <location>
        <begin position="382"/>
        <end position="403"/>
    </location>
</feature>
<evidence type="ECO:0000313" key="2">
    <source>
        <dbReference type="EMBL" id="KAL0565142.1"/>
    </source>
</evidence>
<reference evidence="2 3" key="1">
    <citation type="submission" date="2024-02" db="EMBL/GenBank/DDBJ databases">
        <title>A draft genome for the cacao thread blight pathogen Marasmius crinis-equi.</title>
        <authorList>
            <person name="Cohen S.P."/>
            <person name="Baruah I.K."/>
            <person name="Amoako-Attah I."/>
            <person name="Bukari Y."/>
            <person name="Meinhardt L.W."/>
            <person name="Bailey B.A."/>
        </authorList>
    </citation>
    <scope>NUCLEOTIDE SEQUENCE [LARGE SCALE GENOMIC DNA]</scope>
    <source>
        <strain evidence="2 3">GH-76</strain>
    </source>
</reference>
<keyword evidence="3" id="KW-1185">Reference proteome</keyword>
<dbReference type="Gene3D" id="2.40.70.10">
    <property type="entry name" value="Acid Proteases"/>
    <property type="match status" value="1"/>
</dbReference>
<feature type="compositionally biased region" description="Basic and acidic residues" evidence="1">
    <location>
        <begin position="1115"/>
        <end position="1125"/>
    </location>
</feature>
<feature type="region of interest" description="Disordered" evidence="1">
    <location>
        <begin position="327"/>
        <end position="460"/>
    </location>
</feature>
<comment type="caution">
    <text evidence="2">The sequence shown here is derived from an EMBL/GenBank/DDBJ whole genome shotgun (WGS) entry which is preliminary data.</text>
</comment>
<feature type="compositionally biased region" description="Basic residues" evidence="1">
    <location>
        <begin position="1105"/>
        <end position="1114"/>
    </location>
</feature>
<feature type="region of interest" description="Disordered" evidence="1">
    <location>
        <begin position="40"/>
        <end position="237"/>
    </location>
</feature>
<feature type="compositionally biased region" description="Polar residues" evidence="1">
    <location>
        <begin position="135"/>
        <end position="144"/>
    </location>
</feature>
<name>A0ABR3EQN7_9AGAR</name>
<gene>
    <name evidence="2" type="ORF">V5O48_016889</name>
</gene>
<feature type="compositionally biased region" description="Low complexity" evidence="1">
    <location>
        <begin position="112"/>
        <end position="129"/>
    </location>
</feature>
<sequence length="1125" mass="126876">NSLSTTNSTSLLLVETAKNIIPSQRKHTRARANDFFAAFQQLPYPRDPPTPLDPRLMQSITTSRQATSRSSEEPPSRIPQYTGISSSRRNSSLSSTHHKSPKSQDSRETSLSSTPAQQGSTPSSSASTSHRNLFGATSTPSGSDLKSEMDASWRKPARKRWVGNRPTTSNDGDDNLVFSTPSPSPNVLSTSSTDSNPTIRRFEEPSSSSIDRHELGRTPSVDSSSREQSISSSNVTSFKAQAIDSVESNHNTLNSLEIIRLAHAQLREMYVMYYFRKQGLERHSMSTIDEQPIGITGDFVYALYAQSNPNVIQPALPVSTKEKEFIRKNYPEPYGKHHSRRYRANRGRGGKSLGYSQGVKRGYQTATGHADPEPSDNESDSSKTSRGNRSGNNNSYGSSQKSQQGRENDPNLSGDGPPGEPPGGGPPDGGNGDSDGYESESSSNGDPWRNPLQFPSDYPNNLELGKPVIFGETRFSSADRTFNEKEEYTYNPTPQSEEEILRAAFRTYEDLIIFHLHGAPTNGDNNIQKTIIQSIPKPNFYYGDNSNFVTFDLWICALIQWLNIADQCGPEYVWRKSRRRWVQSAVDIQRCNTLAAFLRAAALQWFMDEIDRVPNDFDRSDPMKGRRTFMQIVSGLYGRFIHEASLTRVRGKFNHVRYNSSSGIKGVFSALKRYAFCMPSPPDLYSFKSRLMILVPKLMEHNMLHVHKVSAESLHKEKEKRQNSRSPSPGRLQKVEGRRYSVKPHSQPDNRRPDWPNKIDNYKRNSRDKYNSNDKGKSREGEYKPSGRFFRAVDQKGTGNDRQFQMVEVPAPDGGKSPNSEPELPSDNEVISRYDNNNSESDDNSSESNRDPWGGSQYLEDAADDEYFGFMREHGNEQTYERLAFTREMSDSESDSVGDQFSEILQLDYGEYLRTMRLDISGGGYATLEPKGAKAPKMGTRPRRTAAENRHLSAFIELDGVKAFVLFDSRSTADAISPDFARQSGIWIFQLENPVTLQLGTKDSRSKINHGCVCSYQFRTKSKTIHSKDYFDIANVDRYDAIVGTVFMRKHGISVHFEDDSIRMKGQRIPFLSEGEEVQELARRYAKQVTRVELRNNEELEVRKRPKKYGVVKHSPKDKLSQNSK</sequence>
<dbReference type="InterPro" id="IPR021109">
    <property type="entry name" value="Peptidase_aspartic_dom_sf"/>
</dbReference>
<feature type="compositionally biased region" description="Basic and acidic residues" evidence="1">
    <location>
        <begin position="711"/>
        <end position="722"/>
    </location>
</feature>
<feature type="compositionally biased region" description="Polar residues" evidence="1">
    <location>
        <begin position="58"/>
        <end position="67"/>
    </location>
</feature>
<protein>
    <submittedName>
        <fullName evidence="2">Uncharacterized protein</fullName>
    </submittedName>
</protein>
<feature type="compositionally biased region" description="Low complexity" evidence="1">
    <location>
        <begin position="85"/>
        <end position="95"/>
    </location>
</feature>
<evidence type="ECO:0000256" key="1">
    <source>
        <dbReference type="SAM" id="MobiDB-lite"/>
    </source>
</evidence>
<feature type="compositionally biased region" description="Basic residues" evidence="1">
    <location>
        <begin position="336"/>
        <end position="349"/>
    </location>
</feature>
<feature type="compositionally biased region" description="Polar residues" evidence="1">
    <location>
        <begin position="177"/>
        <end position="198"/>
    </location>
</feature>
<feature type="non-terminal residue" evidence="2">
    <location>
        <position position="1"/>
    </location>
</feature>